<dbReference type="GO" id="GO:0005739">
    <property type="term" value="C:mitochondrion"/>
    <property type="evidence" value="ECO:0007669"/>
    <property type="project" value="InterPro"/>
</dbReference>
<dbReference type="OrthoDB" id="2120038at2759"/>
<sequence>MFFARRSVASARLLLRNQQPRRFDSHAAHHAAPVNESFGRSFYVTIGTFASCYVLYRLTKANEESGSPSWISNLIQKWTPSEQVFEQRNAIRTAVMEKAASDRHLFASQGPRETFELKQPEVSFNAVPPYNVSPGQNADLSHVVAHYQRQNQELEEARVARMKDGKVVSLYE</sequence>
<organism evidence="1 2">
    <name type="scientific">Aspergillus carbonarius (strain ITEM 5010)</name>
    <dbReference type="NCBI Taxonomy" id="602072"/>
    <lineage>
        <taxon>Eukaryota</taxon>
        <taxon>Fungi</taxon>
        <taxon>Dikarya</taxon>
        <taxon>Ascomycota</taxon>
        <taxon>Pezizomycotina</taxon>
        <taxon>Eurotiomycetes</taxon>
        <taxon>Eurotiomycetidae</taxon>
        <taxon>Eurotiales</taxon>
        <taxon>Aspergillaceae</taxon>
        <taxon>Aspergillus</taxon>
        <taxon>Aspergillus subgen. Circumdati</taxon>
    </lineage>
</organism>
<evidence type="ECO:0000313" key="1">
    <source>
        <dbReference type="EMBL" id="OOF90419.1"/>
    </source>
</evidence>
<accession>A0A1R3R7H0</accession>
<dbReference type="PANTHER" id="PTHR42100">
    <property type="entry name" value="OXIDOREDUCTASE 178 KDA SUBUNIT, PUTATIVE (AFU_ORTHOLOGUE AFUA_8G04320)-RELATED"/>
    <property type="match status" value="1"/>
</dbReference>
<dbReference type="Proteomes" id="UP000188318">
    <property type="component" value="Unassembled WGS sequence"/>
</dbReference>
<evidence type="ECO:0008006" key="3">
    <source>
        <dbReference type="Google" id="ProtNLM"/>
    </source>
</evidence>
<evidence type="ECO:0000313" key="2">
    <source>
        <dbReference type="Proteomes" id="UP000188318"/>
    </source>
</evidence>
<proteinExistence type="predicted"/>
<keyword evidence="2" id="KW-1185">Reference proteome</keyword>
<name>A0A1R3R7H0_ASPC5</name>
<reference evidence="2" key="1">
    <citation type="journal article" date="2017" name="Genome Biol.">
        <title>Comparative genomics reveals high biological diversity and specific adaptations in the industrially and medically important fungal genus Aspergillus.</title>
        <authorList>
            <person name="de Vries R.P."/>
            <person name="Riley R."/>
            <person name="Wiebenga A."/>
            <person name="Aguilar-Osorio G."/>
            <person name="Amillis S."/>
            <person name="Uchima C.A."/>
            <person name="Anderluh G."/>
            <person name="Asadollahi M."/>
            <person name="Askin M."/>
            <person name="Barry K."/>
            <person name="Battaglia E."/>
            <person name="Bayram O."/>
            <person name="Benocci T."/>
            <person name="Braus-Stromeyer S.A."/>
            <person name="Caldana C."/>
            <person name="Canovas D."/>
            <person name="Cerqueira G.C."/>
            <person name="Chen F."/>
            <person name="Chen W."/>
            <person name="Choi C."/>
            <person name="Clum A."/>
            <person name="Dos Santos R.A."/>
            <person name="Damasio A.R."/>
            <person name="Diallinas G."/>
            <person name="Emri T."/>
            <person name="Fekete E."/>
            <person name="Flipphi M."/>
            <person name="Freyberg S."/>
            <person name="Gallo A."/>
            <person name="Gournas C."/>
            <person name="Habgood R."/>
            <person name="Hainaut M."/>
            <person name="Harispe M.L."/>
            <person name="Henrissat B."/>
            <person name="Hilden K.S."/>
            <person name="Hope R."/>
            <person name="Hossain A."/>
            <person name="Karabika E."/>
            <person name="Karaffa L."/>
            <person name="Karanyi Z."/>
            <person name="Krasevec N."/>
            <person name="Kuo A."/>
            <person name="Kusch H."/>
            <person name="LaButti K."/>
            <person name="Lagendijk E.L."/>
            <person name="Lapidus A."/>
            <person name="Levasseur A."/>
            <person name="Lindquist E."/>
            <person name="Lipzen A."/>
            <person name="Logrieco A.F."/>
            <person name="MacCabe A."/>
            <person name="Maekelae M.R."/>
            <person name="Malavazi I."/>
            <person name="Melin P."/>
            <person name="Meyer V."/>
            <person name="Mielnichuk N."/>
            <person name="Miskei M."/>
            <person name="Molnar A.P."/>
            <person name="Mule G."/>
            <person name="Ngan C.Y."/>
            <person name="Orejas M."/>
            <person name="Orosz E."/>
            <person name="Ouedraogo J.P."/>
            <person name="Overkamp K.M."/>
            <person name="Park H.-S."/>
            <person name="Perrone G."/>
            <person name="Piumi F."/>
            <person name="Punt P.J."/>
            <person name="Ram A.F."/>
            <person name="Ramon A."/>
            <person name="Rauscher S."/>
            <person name="Record E."/>
            <person name="Riano-Pachon D.M."/>
            <person name="Robert V."/>
            <person name="Roehrig J."/>
            <person name="Ruller R."/>
            <person name="Salamov A."/>
            <person name="Salih N.S."/>
            <person name="Samson R.A."/>
            <person name="Sandor E."/>
            <person name="Sanguinetti M."/>
            <person name="Schuetze T."/>
            <person name="Sepcic K."/>
            <person name="Shelest E."/>
            <person name="Sherlock G."/>
            <person name="Sophianopoulou V."/>
            <person name="Squina F.M."/>
            <person name="Sun H."/>
            <person name="Susca A."/>
            <person name="Todd R.B."/>
            <person name="Tsang A."/>
            <person name="Unkles S.E."/>
            <person name="van de Wiele N."/>
            <person name="van Rossen-Uffink D."/>
            <person name="Oliveira J.V."/>
            <person name="Vesth T.C."/>
            <person name="Visser J."/>
            <person name="Yu J.-H."/>
            <person name="Zhou M."/>
            <person name="Andersen M.R."/>
            <person name="Archer D.B."/>
            <person name="Baker S.E."/>
            <person name="Benoit I."/>
            <person name="Brakhage A.A."/>
            <person name="Braus G.H."/>
            <person name="Fischer R."/>
            <person name="Frisvad J.C."/>
            <person name="Goldman G.H."/>
            <person name="Houbraken J."/>
            <person name="Oakley B."/>
            <person name="Pocsi I."/>
            <person name="Scazzocchio C."/>
            <person name="Seiboth B."/>
            <person name="vanKuyk P.A."/>
            <person name="Wortman J."/>
            <person name="Dyer P.S."/>
            <person name="Grigoriev I.V."/>
        </authorList>
    </citation>
    <scope>NUCLEOTIDE SEQUENCE [LARGE SCALE GENOMIC DNA]</scope>
    <source>
        <strain evidence="2">ITEM 5010</strain>
    </source>
</reference>
<dbReference type="OMA" id="RNIQAGH"/>
<dbReference type="STRING" id="602072.A0A1R3R7H0"/>
<dbReference type="InterPro" id="IPR034444">
    <property type="entry name" value="Nuo17.8"/>
</dbReference>
<dbReference type="VEuPathDB" id="FungiDB:ASPCADRAFT_156767"/>
<dbReference type="PANTHER" id="PTHR42100:SF1">
    <property type="entry name" value="OXIDOREDUCTASE 178 KDA SUBUNIT, PUTATIVE (AFU_ORTHOLOGUE AFUA_8G04320)-RELATED"/>
    <property type="match status" value="1"/>
</dbReference>
<dbReference type="EMBL" id="KV907524">
    <property type="protein sequence ID" value="OOF90419.1"/>
    <property type="molecule type" value="Genomic_DNA"/>
</dbReference>
<gene>
    <name evidence="1" type="ORF">ASPCADRAFT_156767</name>
</gene>
<protein>
    <recommendedName>
        <fullName evidence="3">NADH-ubiquinone oxidoreductase 178 kDa subunit</fullName>
    </recommendedName>
</protein>
<dbReference type="AlphaFoldDB" id="A0A1R3R7H0"/>